<dbReference type="InterPro" id="IPR011047">
    <property type="entry name" value="Quinoprotein_ADH-like_sf"/>
</dbReference>
<comment type="caution">
    <text evidence="3">The sequence shown here is derived from an EMBL/GenBank/DDBJ whole genome shotgun (WGS) entry which is preliminary data.</text>
</comment>
<feature type="domain" description="Pyrrolo-quinoline quinone repeat" evidence="1">
    <location>
        <begin position="37"/>
        <end position="172"/>
    </location>
</feature>
<dbReference type="Pfam" id="PF13360">
    <property type="entry name" value="PQQ_2"/>
    <property type="match status" value="2"/>
</dbReference>
<dbReference type="PANTHER" id="PTHR34512:SF30">
    <property type="entry name" value="OUTER MEMBRANE PROTEIN ASSEMBLY FACTOR BAMB"/>
    <property type="match status" value="1"/>
</dbReference>
<reference evidence="3 4" key="1">
    <citation type="submission" date="2018-06" db="EMBL/GenBank/DDBJ databases">
        <title>Extensive metabolic versatility and redundancy in microbially diverse, dynamic hydrothermal sediments.</title>
        <authorList>
            <person name="Dombrowski N."/>
            <person name="Teske A."/>
            <person name="Baker B.J."/>
        </authorList>
    </citation>
    <scope>NUCLEOTIDE SEQUENCE [LARGE SCALE GENOMIC DNA]</scope>
    <source>
        <strain evidence="3">B36_G15</strain>
    </source>
</reference>
<dbReference type="Gene3D" id="2.40.10.480">
    <property type="match status" value="2"/>
</dbReference>
<feature type="domain" description="Secretion system C-terminal sorting" evidence="2">
    <location>
        <begin position="388"/>
        <end position="474"/>
    </location>
</feature>
<dbReference type="InterPro" id="IPR018391">
    <property type="entry name" value="PQQ_b-propeller_rpt"/>
</dbReference>
<name>A0A660SES0_UNCW3</name>
<accession>A0A660SES0</accession>
<sequence>MIALIIICLFSQPMWPTFQFNNQRTGRSPYIGPEEADTLWTYTPGGGITWSSPAIGEDGTIYFGSRDGNLYAINPDGTLKWTYGTNGAIQSSPAIGADGTIYIGSDDGNLYAIEDSITHGKLRWKHEVINPQYPPRGPIMIGTDGTIYVAAGHLEALDENGNLKWDYNTGAANTPHGTALSHDGSTIYVEHATFSDYYLTSLDTSGSVNWELDIGGAPFDFSHSTPTVGSDGVIYFPTGFSNSKLYAINPNGTVKWSLGGLGDLRYTSAGIGRGDTIYMAGGFGKNFHAIDPTGTKVWTFTTANYVLSSPIIDGNGTIYFASYDSLFAVGADGTLIWAFGLEANAKSSPAMDTSGVIYICSANRLYAIGKKPRITADRKIPEILSLEVYPNPFRDRVNIRWKMEDGRLKSEDISLRIYDATGRKVKQFILPTAYSLVPTVISWDGTDDSGKKVKSGVYFCTLKAGNFSQTRKLLLLR</sequence>
<organism evidence="3 4">
    <name type="scientific">candidate division WOR-3 bacterium</name>
    <dbReference type="NCBI Taxonomy" id="2052148"/>
    <lineage>
        <taxon>Bacteria</taxon>
        <taxon>Bacteria division WOR-3</taxon>
    </lineage>
</organism>
<protein>
    <submittedName>
        <fullName evidence="3">Uncharacterized protein</fullName>
    </submittedName>
</protein>
<dbReference type="NCBIfam" id="TIGR04183">
    <property type="entry name" value="Por_Secre_tail"/>
    <property type="match status" value="1"/>
</dbReference>
<evidence type="ECO:0000313" key="4">
    <source>
        <dbReference type="Proteomes" id="UP000268469"/>
    </source>
</evidence>
<dbReference type="PANTHER" id="PTHR34512">
    <property type="entry name" value="CELL SURFACE PROTEIN"/>
    <property type="match status" value="1"/>
</dbReference>
<dbReference type="InterPro" id="IPR015943">
    <property type="entry name" value="WD40/YVTN_repeat-like_dom_sf"/>
</dbReference>
<dbReference type="Gene3D" id="2.130.10.10">
    <property type="entry name" value="YVTN repeat-like/Quinoprotein amine dehydrogenase"/>
    <property type="match status" value="1"/>
</dbReference>
<evidence type="ECO:0000313" key="3">
    <source>
        <dbReference type="EMBL" id="RKX69133.1"/>
    </source>
</evidence>
<evidence type="ECO:0000259" key="2">
    <source>
        <dbReference type="Pfam" id="PF18962"/>
    </source>
</evidence>
<proteinExistence type="predicted"/>
<evidence type="ECO:0000259" key="1">
    <source>
        <dbReference type="Pfam" id="PF13360"/>
    </source>
</evidence>
<dbReference type="EMBL" id="QNBE01000104">
    <property type="protein sequence ID" value="RKX69133.1"/>
    <property type="molecule type" value="Genomic_DNA"/>
</dbReference>
<dbReference type="InterPro" id="IPR002372">
    <property type="entry name" value="PQQ_rpt_dom"/>
</dbReference>
<dbReference type="Gene3D" id="2.60.40.4070">
    <property type="match status" value="1"/>
</dbReference>
<dbReference type="SUPFAM" id="SSF50998">
    <property type="entry name" value="Quinoprotein alcohol dehydrogenase-like"/>
    <property type="match status" value="1"/>
</dbReference>
<dbReference type="SMART" id="SM00564">
    <property type="entry name" value="PQQ"/>
    <property type="match status" value="7"/>
</dbReference>
<feature type="domain" description="Pyrrolo-quinoline quinone repeat" evidence="1">
    <location>
        <begin position="243"/>
        <end position="368"/>
    </location>
</feature>
<dbReference type="InterPro" id="IPR026444">
    <property type="entry name" value="Secre_tail"/>
</dbReference>
<dbReference type="Pfam" id="PF18962">
    <property type="entry name" value="Por_Secre_tail"/>
    <property type="match status" value="1"/>
</dbReference>
<gene>
    <name evidence="3" type="ORF">DRP53_09115</name>
</gene>
<dbReference type="AlphaFoldDB" id="A0A660SES0"/>
<dbReference type="Proteomes" id="UP000268469">
    <property type="component" value="Unassembled WGS sequence"/>
</dbReference>